<dbReference type="AlphaFoldDB" id="A0A4R5L3S5"/>
<evidence type="ECO:0000313" key="1">
    <source>
        <dbReference type="EMBL" id="TDG03250.1"/>
    </source>
</evidence>
<dbReference type="OrthoDB" id="341208at2"/>
<proteinExistence type="predicted"/>
<dbReference type="InterPro" id="IPR035965">
    <property type="entry name" value="PAS-like_dom_sf"/>
</dbReference>
<dbReference type="Proteomes" id="UP000295606">
    <property type="component" value="Unassembled WGS sequence"/>
</dbReference>
<sequence>MSQSAEQGTGWEKTLVLRVCEYGNFRLTEAGVVASWNLGAHASRDTAIKGYSAHEIVGQHFSIFYLPEDREAGVPDAVLRTARDDGKRAFRLFHETGLPRTHHEASITRLRGFRRALRAYFTL</sequence>
<evidence type="ECO:0000313" key="2">
    <source>
        <dbReference type="Proteomes" id="UP000295606"/>
    </source>
</evidence>
<accession>A0A4R5L3S5</accession>
<name>A0A4R5L3S5_9BURK</name>
<comment type="caution">
    <text evidence="1">The sequence shown here is derived from an EMBL/GenBank/DDBJ whole genome shotgun (WGS) entry which is preliminary data.</text>
</comment>
<dbReference type="RefSeq" id="WP_133188727.1">
    <property type="nucleotide sequence ID" value="NZ_SMOD01000044.1"/>
</dbReference>
<dbReference type="EMBL" id="SMOD01000044">
    <property type="protein sequence ID" value="TDG03250.1"/>
    <property type="molecule type" value="Genomic_DNA"/>
</dbReference>
<protein>
    <submittedName>
        <fullName evidence="1">Uncharacterized protein</fullName>
    </submittedName>
</protein>
<gene>
    <name evidence="1" type="ORF">E1N52_35810</name>
</gene>
<organism evidence="1 2">
    <name type="scientific">Paraburkholderia guartelaensis</name>
    <dbReference type="NCBI Taxonomy" id="2546446"/>
    <lineage>
        <taxon>Bacteria</taxon>
        <taxon>Pseudomonadati</taxon>
        <taxon>Pseudomonadota</taxon>
        <taxon>Betaproteobacteria</taxon>
        <taxon>Burkholderiales</taxon>
        <taxon>Burkholderiaceae</taxon>
        <taxon>Paraburkholderia</taxon>
    </lineage>
</organism>
<dbReference type="SUPFAM" id="SSF55785">
    <property type="entry name" value="PYP-like sensor domain (PAS domain)"/>
    <property type="match status" value="1"/>
</dbReference>
<reference evidence="1 2" key="1">
    <citation type="submission" date="2019-03" db="EMBL/GenBank/DDBJ databases">
        <title>Paraburkholderia sp. isolated from native Mimosa gymnas in Guartela State Park, Brazil.</title>
        <authorList>
            <person name="Paulitsch F."/>
            <person name="Hungria M."/>
            <person name="Delamuta J.R.M."/>
            <person name="Ribeiro R.A."/>
            <person name="Dall'Agnol R."/>
            <person name="Silva J.S.B."/>
        </authorList>
    </citation>
    <scope>NUCLEOTIDE SEQUENCE [LARGE SCALE GENOMIC DNA]</scope>
    <source>
        <strain evidence="1 2">CNPSo 3008</strain>
    </source>
</reference>
<dbReference type="Gene3D" id="3.30.450.20">
    <property type="entry name" value="PAS domain"/>
    <property type="match status" value="1"/>
</dbReference>